<organism evidence="1">
    <name type="scientific">bioreactor metagenome</name>
    <dbReference type="NCBI Taxonomy" id="1076179"/>
    <lineage>
        <taxon>unclassified sequences</taxon>
        <taxon>metagenomes</taxon>
        <taxon>ecological metagenomes</taxon>
    </lineage>
</organism>
<reference evidence="1" key="1">
    <citation type="submission" date="2019-08" db="EMBL/GenBank/DDBJ databases">
        <authorList>
            <person name="Kucharzyk K."/>
            <person name="Murdoch R.W."/>
            <person name="Higgins S."/>
            <person name="Loffler F."/>
        </authorList>
    </citation>
    <scope>NUCLEOTIDE SEQUENCE</scope>
</reference>
<name>A0A645HA38_9ZZZZ</name>
<dbReference type="EMBL" id="VSSQ01088695">
    <property type="protein sequence ID" value="MPN35242.1"/>
    <property type="molecule type" value="Genomic_DNA"/>
</dbReference>
<gene>
    <name evidence="1" type="ORF">SDC9_182739</name>
</gene>
<proteinExistence type="predicted"/>
<dbReference type="AlphaFoldDB" id="A0A645HA38"/>
<comment type="caution">
    <text evidence="1">The sequence shown here is derived from an EMBL/GenBank/DDBJ whole genome shotgun (WGS) entry which is preliminary data.</text>
</comment>
<sequence length="56" mass="6101">MIIPGRLLAHGAKRVIYVGDLIAPGRVDMIVGAVERGHCPGVVIVRQRVAFYAFEL</sequence>
<evidence type="ECO:0000313" key="1">
    <source>
        <dbReference type="EMBL" id="MPN35242.1"/>
    </source>
</evidence>
<accession>A0A645HA38</accession>
<protein>
    <submittedName>
        <fullName evidence="1">Uncharacterized protein</fullName>
    </submittedName>
</protein>